<evidence type="ECO:0000313" key="6">
    <source>
        <dbReference type="EMBL" id="SIR24441.1"/>
    </source>
</evidence>
<dbReference type="PANTHER" id="PTHR43774">
    <property type="entry name" value="PEPTIDE METHIONINE SULFOXIDE REDUCTASE"/>
    <property type="match status" value="1"/>
</dbReference>
<dbReference type="EC" id="1.8.4.11" evidence="1"/>
<comment type="catalytic activity">
    <reaction evidence="3">
        <text>L-methionyl-[protein] + [thioredoxin]-disulfide + H2O = L-methionyl-(S)-S-oxide-[protein] + [thioredoxin]-dithiol</text>
        <dbReference type="Rhea" id="RHEA:14217"/>
        <dbReference type="Rhea" id="RHEA-COMP:10698"/>
        <dbReference type="Rhea" id="RHEA-COMP:10700"/>
        <dbReference type="Rhea" id="RHEA-COMP:12313"/>
        <dbReference type="Rhea" id="RHEA-COMP:12315"/>
        <dbReference type="ChEBI" id="CHEBI:15377"/>
        <dbReference type="ChEBI" id="CHEBI:16044"/>
        <dbReference type="ChEBI" id="CHEBI:29950"/>
        <dbReference type="ChEBI" id="CHEBI:44120"/>
        <dbReference type="ChEBI" id="CHEBI:50058"/>
        <dbReference type="EC" id="1.8.4.11"/>
    </reaction>
</comment>
<dbReference type="GO" id="GO:0008113">
    <property type="term" value="F:peptide-methionine (S)-S-oxide reductase activity"/>
    <property type="evidence" value="ECO:0007669"/>
    <property type="project" value="UniProtKB-EC"/>
</dbReference>
<comment type="catalytic activity">
    <reaction evidence="4">
        <text>[thioredoxin]-disulfide + L-methionine + H2O = L-methionine (S)-S-oxide + [thioredoxin]-dithiol</text>
        <dbReference type="Rhea" id="RHEA:19993"/>
        <dbReference type="Rhea" id="RHEA-COMP:10698"/>
        <dbReference type="Rhea" id="RHEA-COMP:10700"/>
        <dbReference type="ChEBI" id="CHEBI:15377"/>
        <dbReference type="ChEBI" id="CHEBI:29950"/>
        <dbReference type="ChEBI" id="CHEBI:50058"/>
        <dbReference type="ChEBI" id="CHEBI:57844"/>
        <dbReference type="ChEBI" id="CHEBI:58772"/>
        <dbReference type="EC" id="1.8.4.11"/>
    </reaction>
</comment>
<dbReference type="Gene3D" id="3.30.1060.10">
    <property type="entry name" value="Peptide methionine sulphoxide reductase MsrA"/>
    <property type="match status" value="1"/>
</dbReference>
<dbReference type="InterPro" id="IPR036509">
    <property type="entry name" value="Met_Sox_Rdtase_MsrA_sf"/>
</dbReference>
<evidence type="ECO:0000259" key="5">
    <source>
        <dbReference type="Pfam" id="PF01625"/>
    </source>
</evidence>
<dbReference type="InterPro" id="IPR002569">
    <property type="entry name" value="Met_Sox_Rdtase_MsrA_dom"/>
</dbReference>
<dbReference type="Proteomes" id="UP000186953">
    <property type="component" value="Unassembled WGS sequence"/>
</dbReference>
<evidence type="ECO:0000256" key="4">
    <source>
        <dbReference type="ARBA" id="ARBA00048782"/>
    </source>
</evidence>
<feature type="domain" description="Peptide methionine sulphoxide reductase MsrA" evidence="5">
    <location>
        <begin position="15"/>
        <end position="150"/>
    </location>
</feature>
<dbReference type="PANTHER" id="PTHR43774:SF1">
    <property type="entry name" value="PEPTIDE METHIONINE SULFOXIDE REDUCTASE MSRA 2"/>
    <property type="match status" value="1"/>
</dbReference>
<organism evidence="6 7">
    <name type="scientific">Maribacter ulvicola</name>
    <dbReference type="NCBI Taxonomy" id="228959"/>
    <lineage>
        <taxon>Bacteria</taxon>
        <taxon>Pseudomonadati</taxon>
        <taxon>Bacteroidota</taxon>
        <taxon>Flavobacteriia</taxon>
        <taxon>Flavobacteriales</taxon>
        <taxon>Flavobacteriaceae</taxon>
        <taxon>Maribacter</taxon>
    </lineage>
</organism>
<dbReference type="SUPFAM" id="SSF55068">
    <property type="entry name" value="Peptide methionine sulfoxide reductase"/>
    <property type="match status" value="1"/>
</dbReference>
<sequence>MLISDYKNMENVYKVGFGGGCHWCTEAVFMSLNGVKKVEQGFIAPTKNLIDFSEAVIVHFNPNVITLKDLVAIHLDTHRSTKNHSMRAKYRSAIYYFEQANKVVLQHIMKEIQQDFKSPLVTKILPFGVFKPSEERFQNYYFNDTEKPFCKTHISPKIKMLKEKYAKHLSTIV</sequence>
<keyword evidence="2" id="KW-0560">Oxidoreductase</keyword>
<evidence type="ECO:0000256" key="3">
    <source>
        <dbReference type="ARBA" id="ARBA00047806"/>
    </source>
</evidence>
<gene>
    <name evidence="6" type="ORF">SAMN05421797_108128</name>
</gene>
<dbReference type="EMBL" id="FTMA01000008">
    <property type="protein sequence ID" value="SIR24441.1"/>
    <property type="molecule type" value="Genomic_DNA"/>
</dbReference>
<name>A0A1N6ZCF2_9FLAO</name>
<dbReference type="Pfam" id="PF01625">
    <property type="entry name" value="PMSR"/>
    <property type="match status" value="1"/>
</dbReference>
<dbReference type="STRING" id="228959.SAMN05421797_108128"/>
<evidence type="ECO:0000256" key="2">
    <source>
        <dbReference type="ARBA" id="ARBA00023002"/>
    </source>
</evidence>
<evidence type="ECO:0000313" key="7">
    <source>
        <dbReference type="Proteomes" id="UP000186953"/>
    </source>
</evidence>
<evidence type="ECO:0000256" key="1">
    <source>
        <dbReference type="ARBA" id="ARBA00012502"/>
    </source>
</evidence>
<dbReference type="AlphaFoldDB" id="A0A1N6ZCF2"/>
<proteinExistence type="predicted"/>
<reference evidence="7" key="1">
    <citation type="submission" date="2017-01" db="EMBL/GenBank/DDBJ databases">
        <authorList>
            <person name="Varghese N."/>
            <person name="Submissions S."/>
        </authorList>
    </citation>
    <scope>NUCLEOTIDE SEQUENCE [LARGE SCALE GENOMIC DNA]</scope>
    <source>
        <strain evidence="7">DSM 15366</strain>
    </source>
</reference>
<accession>A0A1N6ZCF2</accession>
<keyword evidence="7" id="KW-1185">Reference proteome</keyword>
<protein>
    <recommendedName>
        <fullName evidence="1">peptide-methionine (S)-S-oxide reductase</fullName>
        <ecNumber evidence="1">1.8.4.11</ecNumber>
    </recommendedName>
</protein>